<accession>A0AAN9XWN2</accession>
<dbReference type="PANTHER" id="PTHR37189">
    <property type="entry name" value="CONCANAVALIN A-LIKE LECTIN/GLUCANASE DOMAIN-CONTAINING PROTEIN-RELATED"/>
    <property type="match status" value="1"/>
</dbReference>
<dbReference type="EMBL" id="JAYMYS010000001">
    <property type="protein sequence ID" value="KAK7412816.1"/>
    <property type="molecule type" value="Genomic_DNA"/>
</dbReference>
<proteinExistence type="predicted"/>
<feature type="signal peptide" evidence="2">
    <location>
        <begin position="1"/>
        <end position="24"/>
    </location>
</feature>
<dbReference type="AlphaFoldDB" id="A0AAN9XWN2"/>
<keyword evidence="2" id="KW-0732">Signal</keyword>
<sequence>MSLSTLATAILIAISVLIAGTSSAARDLRPSEHGLMFQASPAANSSAEMKSFFSTGQTSSSSDAPLRNGTGSLAPAWWGVSSGGRSHVGRVLMTASLVCGITGGVLLVASALLYLFRHRTKPHQNEPFRACDNNTHNNNTINSKLQLVPNL</sequence>
<protein>
    <submittedName>
        <fullName evidence="3">Uncharacterized protein</fullName>
    </submittedName>
</protein>
<keyword evidence="4" id="KW-1185">Reference proteome</keyword>
<name>A0AAN9XWN2_PSOTE</name>
<feature type="chain" id="PRO_5042848502" evidence="2">
    <location>
        <begin position="25"/>
        <end position="151"/>
    </location>
</feature>
<keyword evidence="1" id="KW-0812">Transmembrane</keyword>
<organism evidence="3 4">
    <name type="scientific">Psophocarpus tetragonolobus</name>
    <name type="common">Winged bean</name>
    <name type="synonym">Dolichos tetragonolobus</name>
    <dbReference type="NCBI Taxonomy" id="3891"/>
    <lineage>
        <taxon>Eukaryota</taxon>
        <taxon>Viridiplantae</taxon>
        <taxon>Streptophyta</taxon>
        <taxon>Embryophyta</taxon>
        <taxon>Tracheophyta</taxon>
        <taxon>Spermatophyta</taxon>
        <taxon>Magnoliopsida</taxon>
        <taxon>eudicotyledons</taxon>
        <taxon>Gunneridae</taxon>
        <taxon>Pentapetalae</taxon>
        <taxon>rosids</taxon>
        <taxon>fabids</taxon>
        <taxon>Fabales</taxon>
        <taxon>Fabaceae</taxon>
        <taxon>Papilionoideae</taxon>
        <taxon>50 kb inversion clade</taxon>
        <taxon>NPAAA clade</taxon>
        <taxon>indigoferoid/millettioid clade</taxon>
        <taxon>Phaseoleae</taxon>
        <taxon>Psophocarpus</taxon>
    </lineage>
</organism>
<reference evidence="3 4" key="1">
    <citation type="submission" date="2024-01" db="EMBL/GenBank/DDBJ databases">
        <title>The genomes of 5 underutilized Papilionoideae crops provide insights into root nodulation and disease resistanc.</title>
        <authorList>
            <person name="Jiang F."/>
        </authorList>
    </citation>
    <scope>NUCLEOTIDE SEQUENCE [LARGE SCALE GENOMIC DNA]</scope>
    <source>
        <strain evidence="3">DUOXIRENSHENG_FW03</strain>
        <tissue evidence="3">Leaves</tissue>
    </source>
</reference>
<evidence type="ECO:0000313" key="4">
    <source>
        <dbReference type="Proteomes" id="UP001386955"/>
    </source>
</evidence>
<dbReference type="PANTHER" id="PTHR37189:SF4">
    <property type="entry name" value="TRANSMEMBRANE PROTEIN"/>
    <property type="match status" value="1"/>
</dbReference>
<gene>
    <name evidence="3" type="ORF">VNO78_04468</name>
</gene>
<dbReference type="Proteomes" id="UP001386955">
    <property type="component" value="Unassembled WGS sequence"/>
</dbReference>
<feature type="transmembrane region" description="Helical" evidence="1">
    <location>
        <begin position="91"/>
        <end position="116"/>
    </location>
</feature>
<keyword evidence="1" id="KW-0472">Membrane</keyword>
<comment type="caution">
    <text evidence="3">The sequence shown here is derived from an EMBL/GenBank/DDBJ whole genome shotgun (WGS) entry which is preliminary data.</text>
</comment>
<evidence type="ECO:0000313" key="3">
    <source>
        <dbReference type="EMBL" id="KAK7412816.1"/>
    </source>
</evidence>
<evidence type="ECO:0000256" key="1">
    <source>
        <dbReference type="SAM" id="Phobius"/>
    </source>
</evidence>
<evidence type="ECO:0000256" key="2">
    <source>
        <dbReference type="SAM" id="SignalP"/>
    </source>
</evidence>
<keyword evidence="1" id="KW-1133">Transmembrane helix</keyword>